<reference evidence="1" key="1">
    <citation type="submission" date="2023-07" db="EMBL/GenBank/DDBJ databases">
        <authorList>
            <person name="Kim M.K."/>
        </authorList>
    </citation>
    <scope>NUCLEOTIDE SEQUENCE</scope>
    <source>
        <strain evidence="1">M29</strain>
    </source>
</reference>
<keyword evidence="2" id="KW-1185">Reference proteome</keyword>
<dbReference type="RefSeq" id="WP_305011098.1">
    <property type="nucleotide sequence ID" value="NZ_JAUQSX010000004.1"/>
</dbReference>
<name>A0ABT9A995_9BACT</name>
<comment type="caution">
    <text evidence="1">The sequence shown here is derived from an EMBL/GenBank/DDBJ whole genome shotgun (WGS) entry which is preliminary data.</text>
</comment>
<gene>
    <name evidence="1" type="ORF">Q5H92_08565</name>
</gene>
<dbReference type="Proteomes" id="UP001167796">
    <property type="component" value="Unassembled WGS sequence"/>
</dbReference>
<dbReference type="PROSITE" id="PS51257">
    <property type="entry name" value="PROKAR_LIPOPROTEIN"/>
    <property type="match status" value="1"/>
</dbReference>
<dbReference type="EMBL" id="JAUQSX010000004">
    <property type="protein sequence ID" value="MDO7846406.1"/>
    <property type="molecule type" value="Genomic_DNA"/>
</dbReference>
<protein>
    <recommendedName>
        <fullName evidence="3">YjbH domain-containing protein</fullName>
    </recommendedName>
</protein>
<evidence type="ECO:0000313" key="1">
    <source>
        <dbReference type="EMBL" id="MDO7846406.1"/>
    </source>
</evidence>
<evidence type="ECO:0000313" key="2">
    <source>
        <dbReference type="Proteomes" id="UP001167796"/>
    </source>
</evidence>
<accession>A0ABT9A995</accession>
<evidence type="ECO:0008006" key="3">
    <source>
        <dbReference type="Google" id="ProtNLM"/>
    </source>
</evidence>
<organism evidence="1 2">
    <name type="scientific">Hymenobacter mellowenesis</name>
    <dbReference type="NCBI Taxonomy" id="3063995"/>
    <lineage>
        <taxon>Bacteria</taxon>
        <taxon>Pseudomonadati</taxon>
        <taxon>Bacteroidota</taxon>
        <taxon>Cytophagia</taxon>
        <taxon>Cytophagales</taxon>
        <taxon>Hymenobacteraceae</taxon>
        <taxon>Hymenobacter</taxon>
    </lineage>
</organism>
<proteinExistence type="predicted"/>
<sequence>MKHFDSRSFRGLGLVLLSGASSCTLYQPLLNMLPAVRKPGQGAVALNGSFPYGVQGTATLSPLPHTLVFAGGGLHAYNVERDSSNNYARNRQYEVGIGGYFNVKQTWLSATVGGGRARGYRYGKFGSSDSGGGFGILGLPTGGKARWTPVPELLGYYNTRFVQLTGWWQDARHPNQEIGASLRLNQVQFTQLTLNGEVQPLPATQHYVQLAIVTQKPLWRQLRWQAAASWDFSSPLIPANAALARAPLRVWAGLVLGPRQARVQ</sequence>